<protein>
    <submittedName>
        <fullName evidence="7">NADPH-dependent FMN reductase</fullName>
    </submittedName>
</protein>
<dbReference type="KEGG" id="mev:Metev_0959"/>
<dbReference type="PANTHER" id="PTHR43278:SF2">
    <property type="entry name" value="IRON-SULFUR FLAVOPROTEIN"/>
    <property type="match status" value="1"/>
</dbReference>
<evidence type="ECO:0000313" key="8">
    <source>
        <dbReference type="Proteomes" id="UP000000391"/>
    </source>
</evidence>
<proteinExistence type="inferred from homology"/>
<accession>D7E7A3</accession>
<dbReference type="InterPro" id="IPR005025">
    <property type="entry name" value="FMN_Rdtase-like_dom"/>
</dbReference>
<dbReference type="OrthoDB" id="9059at2157"/>
<dbReference type="Gene3D" id="3.40.50.360">
    <property type="match status" value="1"/>
</dbReference>
<dbReference type="HOGENOM" id="CLU_050993_1_0_2"/>
<name>D7E7A3_METEZ</name>
<evidence type="ECO:0000313" key="7">
    <source>
        <dbReference type="EMBL" id="ADI73852.1"/>
    </source>
</evidence>
<keyword evidence="8" id="KW-1185">Reference proteome</keyword>
<evidence type="ECO:0000256" key="3">
    <source>
        <dbReference type="ARBA" id="ARBA00022630"/>
    </source>
</evidence>
<gene>
    <name evidence="7" type="ordered locus">Metev_0959</name>
</gene>
<dbReference type="SUPFAM" id="SSF52218">
    <property type="entry name" value="Flavoproteins"/>
    <property type="match status" value="1"/>
</dbReference>
<keyword evidence="3" id="KW-0285">Flavoprotein</keyword>
<evidence type="ECO:0000256" key="1">
    <source>
        <dbReference type="ARBA" id="ARBA00001917"/>
    </source>
</evidence>
<comment type="cofactor">
    <cofactor evidence="1">
        <name>FMN</name>
        <dbReference type="ChEBI" id="CHEBI:58210"/>
    </cofactor>
</comment>
<sequence>MEVLAIIGSPRGKSNTYKAVRLVEKEMKNFGDVNLEYILLNEIDLKTCKGCFNCLRIGEERCPLKDAQIEIEEKMISSDGIIFASPTYVMNVSWLFKNFLDRFAYICHRPRLFNQSALVLTTVGSYGAKTTLEYMANAVTTWGCRSIIKLPLTVPPVGGKEEIVDQDIETLEKTSKQFYNDLVNKDILSPKFSSLVQFRLQKAIFTEAGAKIDFPKDYEYYTTKISSNYYVNANVNPIKNAVAWIVEKFLMRKISS</sequence>
<dbReference type="RefSeq" id="WP_013194420.1">
    <property type="nucleotide sequence ID" value="NC_014253.1"/>
</dbReference>
<evidence type="ECO:0000256" key="4">
    <source>
        <dbReference type="ARBA" id="ARBA00022643"/>
    </source>
</evidence>
<dbReference type="GO" id="GO:0016491">
    <property type="term" value="F:oxidoreductase activity"/>
    <property type="evidence" value="ECO:0007669"/>
    <property type="project" value="InterPro"/>
</dbReference>
<evidence type="ECO:0000259" key="6">
    <source>
        <dbReference type="Pfam" id="PF03358"/>
    </source>
</evidence>
<dbReference type="AlphaFoldDB" id="D7E7A3"/>
<dbReference type="InterPro" id="IPR051796">
    <property type="entry name" value="ISF_SsuE-like"/>
</dbReference>
<dbReference type="GeneID" id="9346588"/>
<dbReference type="PANTHER" id="PTHR43278">
    <property type="entry name" value="NAD(P)H-DEPENDENT FMN-CONTAINING OXIDOREDUCTASE YWQN-RELATED"/>
    <property type="match status" value="1"/>
</dbReference>
<dbReference type="InterPro" id="IPR029039">
    <property type="entry name" value="Flavoprotein-like_sf"/>
</dbReference>
<dbReference type="EMBL" id="CP002069">
    <property type="protein sequence ID" value="ADI73852.1"/>
    <property type="molecule type" value="Genomic_DNA"/>
</dbReference>
<keyword evidence="4" id="KW-0288">FMN</keyword>
<reference evidence="7 8" key="1">
    <citation type="submission" date="2010-06" db="EMBL/GenBank/DDBJ databases">
        <title>Complete sequence chromosome of Methanohalobium evestigatum Z-7303.</title>
        <authorList>
            <consortium name="US DOE Joint Genome Institute"/>
            <person name="Lucas S."/>
            <person name="Copeland A."/>
            <person name="Lapidus A."/>
            <person name="Cheng J.-F."/>
            <person name="Bruce D."/>
            <person name="Goodwin L."/>
            <person name="Pitluck S."/>
            <person name="Saunders E."/>
            <person name="Detter J.C."/>
            <person name="Han C."/>
            <person name="Tapia R."/>
            <person name="Land M."/>
            <person name="Hauser L."/>
            <person name="Kyrpides N."/>
            <person name="Mikhailova N."/>
            <person name="Sieprawska-Lupa M."/>
            <person name="Whitman W.B."/>
            <person name="Anderson I."/>
            <person name="Woyke T."/>
        </authorList>
    </citation>
    <scope>NUCLEOTIDE SEQUENCE [LARGE SCALE GENOMIC DNA]</scope>
    <source>
        <strain evidence="8">ATCC BAA-1072 / DSM 3721 / NBRC 107634 / OCM 161 / Z-7303</strain>
    </source>
</reference>
<dbReference type="Proteomes" id="UP000000391">
    <property type="component" value="Chromosome"/>
</dbReference>
<feature type="domain" description="NADPH-dependent FMN reductase-like" evidence="6">
    <location>
        <begin position="1"/>
        <end position="143"/>
    </location>
</feature>
<comment type="cofactor">
    <cofactor evidence="2">
        <name>[4Fe-4S] cluster</name>
        <dbReference type="ChEBI" id="CHEBI:49883"/>
    </cofactor>
</comment>
<organism evidence="7 8">
    <name type="scientific">Methanohalobium evestigatum (strain ATCC BAA-1072 / DSM 3721 / NBRC 107634 / OCM 161 / Z-7303)</name>
    <dbReference type="NCBI Taxonomy" id="644295"/>
    <lineage>
        <taxon>Archaea</taxon>
        <taxon>Methanobacteriati</taxon>
        <taxon>Methanobacteriota</taxon>
        <taxon>Stenosarchaea group</taxon>
        <taxon>Methanomicrobia</taxon>
        <taxon>Methanosarcinales</taxon>
        <taxon>Methanosarcinaceae</taxon>
        <taxon>Methanohalobium</taxon>
    </lineage>
</organism>
<comment type="similarity">
    <text evidence="5">Belongs to the SsuE family. Isf subfamily.</text>
</comment>
<evidence type="ECO:0000256" key="2">
    <source>
        <dbReference type="ARBA" id="ARBA00001966"/>
    </source>
</evidence>
<evidence type="ECO:0000256" key="5">
    <source>
        <dbReference type="ARBA" id="ARBA00038292"/>
    </source>
</evidence>
<dbReference type="Pfam" id="PF03358">
    <property type="entry name" value="FMN_red"/>
    <property type="match status" value="1"/>
</dbReference>
<dbReference type="STRING" id="644295.Metev_0959"/>